<dbReference type="GO" id="GO:0035925">
    <property type="term" value="F:mRNA 3'-UTR AU-rich region binding"/>
    <property type="evidence" value="ECO:0007669"/>
    <property type="project" value="TreeGrafter"/>
</dbReference>
<dbReference type="SMART" id="SM00829">
    <property type="entry name" value="PKS_ER"/>
    <property type="match status" value="1"/>
</dbReference>
<dbReference type="GO" id="GO:0005829">
    <property type="term" value="C:cytosol"/>
    <property type="evidence" value="ECO:0007669"/>
    <property type="project" value="TreeGrafter"/>
</dbReference>
<accession>A0A495XBC0</accession>
<evidence type="ECO:0000313" key="4">
    <source>
        <dbReference type="EMBL" id="RKT70405.1"/>
    </source>
</evidence>
<dbReference type="SUPFAM" id="SSF51735">
    <property type="entry name" value="NAD(P)-binding Rossmann-fold domains"/>
    <property type="match status" value="1"/>
</dbReference>
<dbReference type="PANTHER" id="PTHR48106:SF13">
    <property type="entry name" value="QUINONE OXIDOREDUCTASE-RELATED"/>
    <property type="match status" value="1"/>
</dbReference>
<dbReference type="GO" id="GO:0070402">
    <property type="term" value="F:NADPH binding"/>
    <property type="evidence" value="ECO:0007669"/>
    <property type="project" value="TreeGrafter"/>
</dbReference>
<evidence type="ECO:0000256" key="1">
    <source>
        <dbReference type="ARBA" id="ARBA00022857"/>
    </source>
</evidence>
<name>A0A495XBC0_9PSEU</name>
<dbReference type="OrthoDB" id="5195079at2"/>
<dbReference type="InterPro" id="IPR011032">
    <property type="entry name" value="GroES-like_sf"/>
</dbReference>
<dbReference type="InterPro" id="IPR036291">
    <property type="entry name" value="NAD(P)-bd_dom_sf"/>
</dbReference>
<evidence type="ECO:0000313" key="5">
    <source>
        <dbReference type="Proteomes" id="UP000272729"/>
    </source>
</evidence>
<evidence type="ECO:0000256" key="2">
    <source>
        <dbReference type="ARBA" id="ARBA00023002"/>
    </source>
</evidence>
<dbReference type="AlphaFoldDB" id="A0A495XBC0"/>
<keyword evidence="1" id="KW-0521">NADP</keyword>
<dbReference type="SUPFAM" id="SSF50129">
    <property type="entry name" value="GroES-like"/>
    <property type="match status" value="1"/>
</dbReference>
<evidence type="ECO:0000259" key="3">
    <source>
        <dbReference type="SMART" id="SM00829"/>
    </source>
</evidence>
<dbReference type="InterPro" id="IPR020843">
    <property type="entry name" value="ER"/>
</dbReference>
<keyword evidence="2" id="KW-0560">Oxidoreductase</keyword>
<dbReference type="PANTHER" id="PTHR48106">
    <property type="entry name" value="QUINONE OXIDOREDUCTASE PIG3-RELATED"/>
    <property type="match status" value="1"/>
</dbReference>
<sequence length="327" mass="32779">MRAIRLRGFGPADVLEPADVEDPEPGPGQVRIAVRAAGVQLVDTAVRRGDGPWRPELPVVPGSEVAGVVDAVGAGVSDDWLGRRVVAQLGLASGGYAELAVREVDAVHVVPEGVSCEAAVAMVCTGATAVGLLDAVAPQPDDVVLVTAAAGAVGHLLVQGAARRGAFVVGVAGCGEKRRTVLRSGAAVAVDYREPGWEDRVRSALGGREVGVVLDGVGGAAGRAALELVAPGGRVVMFGTSSGAPTAVSTPDLFERALTVTVAVGPHLARRSGGVRALEARALAEAAAGRFTPVVQAFPLDGAAAAHAALEGRRTVGKVVLVPGLGS</sequence>
<feature type="domain" description="Enoyl reductase (ER)" evidence="3">
    <location>
        <begin position="10"/>
        <end position="321"/>
    </location>
</feature>
<dbReference type="Pfam" id="PF00107">
    <property type="entry name" value="ADH_zinc_N"/>
    <property type="match status" value="1"/>
</dbReference>
<dbReference type="EMBL" id="RBXR01000001">
    <property type="protein sequence ID" value="RKT70405.1"/>
    <property type="molecule type" value="Genomic_DNA"/>
</dbReference>
<reference evidence="4 5" key="1">
    <citation type="submission" date="2018-10" db="EMBL/GenBank/DDBJ databases">
        <title>Sequencing the genomes of 1000 actinobacteria strains.</title>
        <authorList>
            <person name="Klenk H.-P."/>
        </authorList>
    </citation>
    <scope>NUCLEOTIDE SEQUENCE [LARGE SCALE GENOMIC DNA]</scope>
    <source>
        <strain evidence="4 5">DSM 43911</strain>
    </source>
</reference>
<dbReference type="GO" id="GO:0003960">
    <property type="term" value="F:quinone reductase (NADPH) activity"/>
    <property type="evidence" value="ECO:0007669"/>
    <property type="project" value="TreeGrafter"/>
</dbReference>
<dbReference type="Pfam" id="PF08240">
    <property type="entry name" value="ADH_N"/>
    <property type="match status" value="1"/>
</dbReference>
<dbReference type="InterPro" id="IPR013149">
    <property type="entry name" value="ADH-like_C"/>
</dbReference>
<keyword evidence="5" id="KW-1185">Reference proteome</keyword>
<dbReference type="RefSeq" id="WP_121222592.1">
    <property type="nucleotide sequence ID" value="NZ_JBIUBA010000005.1"/>
</dbReference>
<dbReference type="Proteomes" id="UP000272729">
    <property type="component" value="Unassembled WGS sequence"/>
</dbReference>
<dbReference type="Gene3D" id="3.40.50.720">
    <property type="entry name" value="NAD(P)-binding Rossmann-like Domain"/>
    <property type="match status" value="1"/>
</dbReference>
<comment type="caution">
    <text evidence="4">The sequence shown here is derived from an EMBL/GenBank/DDBJ whole genome shotgun (WGS) entry which is preliminary data.</text>
</comment>
<dbReference type="Gene3D" id="3.90.180.10">
    <property type="entry name" value="Medium-chain alcohol dehydrogenases, catalytic domain"/>
    <property type="match status" value="1"/>
</dbReference>
<protein>
    <submittedName>
        <fullName evidence="4">NADPH2:quinone reductase</fullName>
    </submittedName>
</protein>
<gene>
    <name evidence="4" type="ORF">DFJ66_3665</name>
</gene>
<dbReference type="InterPro" id="IPR013154">
    <property type="entry name" value="ADH-like_N"/>
</dbReference>
<proteinExistence type="predicted"/>
<organism evidence="4 5">
    <name type="scientific">Saccharothrix variisporea</name>
    <dbReference type="NCBI Taxonomy" id="543527"/>
    <lineage>
        <taxon>Bacteria</taxon>
        <taxon>Bacillati</taxon>
        <taxon>Actinomycetota</taxon>
        <taxon>Actinomycetes</taxon>
        <taxon>Pseudonocardiales</taxon>
        <taxon>Pseudonocardiaceae</taxon>
        <taxon>Saccharothrix</taxon>
    </lineage>
</organism>